<keyword evidence="3" id="KW-0560">Oxidoreductase</keyword>
<reference evidence="5 6" key="1">
    <citation type="submission" date="2018-02" db="EMBL/GenBank/DDBJ databases">
        <title>Draft genome sequences of Elsinoe sp., causing black scab on jojoba.</title>
        <authorList>
            <person name="Stodart B."/>
            <person name="Jeffress S."/>
            <person name="Ash G."/>
            <person name="Arun Chinnappa K."/>
        </authorList>
    </citation>
    <scope>NUCLEOTIDE SEQUENCE [LARGE SCALE GENOMIC DNA]</scope>
    <source>
        <strain evidence="5 6">Hillstone_2</strain>
    </source>
</reference>
<protein>
    <submittedName>
        <fullName evidence="5">Short-chain dehydrogenase-like protein 23</fullName>
    </submittedName>
</protein>
<evidence type="ECO:0000313" key="6">
    <source>
        <dbReference type="Proteomes" id="UP000308133"/>
    </source>
</evidence>
<evidence type="ECO:0000256" key="4">
    <source>
        <dbReference type="RuleBase" id="RU000363"/>
    </source>
</evidence>
<dbReference type="PANTHER" id="PTHR43180:SF33">
    <property type="entry name" value="15-HYDROXYPROSTAGLANDIN DEHYDROGENASE [NAD(+)]-LIKE"/>
    <property type="match status" value="1"/>
</dbReference>
<dbReference type="PRINTS" id="PR00081">
    <property type="entry name" value="GDHRDH"/>
</dbReference>
<dbReference type="Proteomes" id="UP000308133">
    <property type="component" value="Unassembled WGS sequence"/>
</dbReference>
<keyword evidence="2" id="KW-0521">NADP</keyword>
<dbReference type="AlphaFoldDB" id="A0A4U7APN3"/>
<dbReference type="InterPro" id="IPR036291">
    <property type="entry name" value="NAD(P)-bd_dom_sf"/>
</dbReference>
<evidence type="ECO:0000256" key="1">
    <source>
        <dbReference type="ARBA" id="ARBA00006484"/>
    </source>
</evidence>
<dbReference type="SUPFAM" id="SSF51735">
    <property type="entry name" value="NAD(P)-binding Rossmann-fold domains"/>
    <property type="match status" value="1"/>
</dbReference>
<sequence>MTTVEIAESEYSRLQGKVVLITGCATGIGNATARKAHANGARLILADWNEKDAQQLIGELGSKDVVFRKTDVSNFEDVLEVFQLGQVTFGRIDAVISNAGAIELTKGLLDDEYDEIGKLKAPNLKSIEVNLNSHLYVVKCAMHYFKKNPDDKHQIVLTGSSASIIDTPPLYFYSAAKAGVLGLMRSLRTQLIKNGTSVNMVAPWMTVSPILPQSTLDKWKWGNLPVNTTDGVARALLLPIARPDVNGNTLFVSGNSIVELEEKLHDSQPQWMGPELSRYVDAGQKKMIP</sequence>
<dbReference type="InterPro" id="IPR020904">
    <property type="entry name" value="Sc_DH/Rdtase_CS"/>
</dbReference>
<dbReference type="GO" id="GO:0016491">
    <property type="term" value="F:oxidoreductase activity"/>
    <property type="evidence" value="ECO:0007669"/>
    <property type="project" value="UniProtKB-KW"/>
</dbReference>
<comment type="similarity">
    <text evidence="1 4">Belongs to the short-chain dehydrogenases/reductases (SDR) family.</text>
</comment>
<accession>A0A4U7APN3</accession>
<proteinExistence type="inferred from homology"/>
<dbReference type="InterPro" id="IPR002347">
    <property type="entry name" value="SDR_fam"/>
</dbReference>
<gene>
    <name evidence="5" type="ORF">C1H76_9259</name>
</gene>
<dbReference type="Pfam" id="PF00106">
    <property type="entry name" value="adh_short"/>
    <property type="match status" value="1"/>
</dbReference>
<evidence type="ECO:0000313" key="5">
    <source>
        <dbReference type="EMBL" id="TKX18470.1"/>
    </source>
</evidence>
<evidence type="ECO:0000256" key="3">
    <source>
        <dbReference type="ARBA" id="ARBA00023002"/>
    </source>
</evidence>
<dbReference type="PROSITE" id="PS00061">
    <property type="entry name" value="ADH_SHORT"/>
    <property type="match status" value="1"/>
</dbReference>
<dbReference type="PRINTS" id="PR00080">
    <property type="entry name" value="SDRFAMILY"/>
</dbReference>
<comment type="caution">
    <text evidence="5">The sequence shown here is derived from an EMBL/GenBank/DDBJ whole genome shotgun (WGS) entry which is preliminary data.</text>
</comment>
<evidence type="ECO:0000256" key="2">
    <source>
        <dbReference type="ARBA" id="ARBA00022857"/>
    </source>
</evidence>
<dbReference type="Gene3D" id="3.40.50.720">
    <property type="entry name" value="NAD(P)-binding Rossmann-like Domain"/>
    <property type="match status" value="1"/>
</dbReference>
<dbReference type="EMBL" id="PTQR01000128">
    <property type="protein sequence ID" value="TKX18470.1"/>
    <property type="molecule type" value="Genomic_DNA"/>
</dbReference>
<organism evidence="5 6">
    <name type="scientific">Elsinoe australis</name>
    <dbReference type="NCBI Taxonomy" id="40998"/>
    <lineage>
        <taxon>Eukaryota</taxon>
        <taxon>Fungi</taxon>
        <taxon>Dikarya</taxon>
        <taxon>Ascomycota</taxon>
        <taxon>Pezizomycotina</taxon>
        <taxon>Dothideomycetes</taxon>
        <taxon>Dothideomycetidae</taxon>
        <taxon>Myriangiales</taxon>
        <taxon>Elsinoaceae</taxon>
        <taxon>Elsinoe</taxon>
    </lineage>
</organism>
<name>A0A4U7APN3_9PEZI</name>
<dbReference type="PANTHER" id="PTHR43180">
    <property type="entry name" value="3-OXOACYL-(ACYL-CARRIER-PROTEIN) REDUCTASE (AFU_ORTHOLOGUE AFUA_6G11210)"/>
    <property type="match status" value="1"/>
</dbReference>